<dbReference type="STRING" id="8187.ENSLCAP00010011236"/>
<dbReference type="InterPro" id="IPR027417">
    <property type="entry name" value="P-loop_NTPase"/>
</dbReference>
<dbReference type="RefSeq" id="XP_018531629.1">
    <property type="nucleotide sequence ID" value="XM_018676113.1"/>
</dbReference>
<keyword evidence="11" id="KW-1185">Reference proteome</keyword>
<dbReference type="CTD" id="54859"/>
<evidence type="ECO:0000256" key="7">
    <source>
        <dbReference type="ARBA" id="ARBA00022694"/>
    </source>
</evidence>
<evidence type="ECO:0000313" key="11">
    <source>
        <dbReference type="Proteomes" id="UP000314980"/>
    </source>
</evidence>
<dbReference type="InParanoid" id="A0A4W6CHE5"/>
<keyword evidence="7" id="KW-0819">tRNA processing</keyword>
<evidence type="ECO:0000313" key="10">
    <source>
        <dbReference type="Ensembl" id="ENSLCAP00010011236.1"/>
    </source>
</evidence>
<dbReference type="OrthoDB" id="9995306at2759"/>
<dbReference type="UniPathway" id="UPA00988"/>
<name>A0A4W6CHE5_LATCA</name>
<evidence type="ECO:0000256" key="2">
    <source>
        <dbReference type="ARBA" id="ARBA00004496"/>
    </source>
</evidence>
<dbReference type="GO" id="GO:0002098">
    <property type="term" value="P:tRNA wobble uridine modification"/>
    <property type="evidence" value="ECO:0007669"/>
    <property type="project" value="InterPro"/>
</dbReference>
<dbReference type="GeneID" id="108883194"/>
<dbReference type="Proteomes" id="UP000314980">
    <property type="component" value="Unassembled WGS sequence"/>
</dbReference>
<comment type="pathway">
    <text evidence="3">tRNA modification; 5-methoxycarbonylmethyl-2-thiouridine-tRNA biosynthesis.</text>
</comment>
<reference evidence="12" key="2">
    <citation type="submission" date="2025-04" db="UniProtKB">
        <authorList>
            <consortium name="RefSeq"/>
        </authorList>
    </citation>
    <scope>IDENTIFICATION</scope>
    <source>
        <tissue evidence="12">Brain</tissue>
    </source>
</reference>
<dbReference type="CDD" id="cd19495">
    <property type="entry name" value="Elp6"/>
    <property type="match status" value="1"/>
</dbReference>
<evidence type="ECO:0000256" key="5">
    <source>
        <dbReference type="ARBA" id="ARBA00020263"/>
    </source>
</evidence>
<dbReference type="FunFam" id="3.40.50.300:FF:001078">
    <property type="entry name" value="Elongator acetyltransferase complex subunit 6"/>
    <property type="match status" value="1"/>
</dbReference>
<dbReference type="KEGG" id="lcf:108883194"/>
<evidence type="ECO:0000256" key="8">
    <source>
        <dbReference type="ARBA" id="ARBA00023242"/>
    </source>
</evidence>
<comment type="subcellular location">
    <subcellularLocation>
        <location evidence="2">Cytoplasm</location>
    </subcellularLocation>
    <subcellularLocation>
        <location evidence="1">Nucleus</location>
    </subcellularLocation>
</comment>
<evidence type="ECO:0000256" key="4">
    <source>
        <dbReference type="ARBA" id="ARBA00008837"/>
    </source>
</evidence>
<evidence type="ECO:0000313" key="12">
    <source>
        <dbReference type="RefSeq" id="XP_018531629.1"/>
    </source>
</evidence>
<dbReference type="GO" id="GO:0005634">
    <property type="term" value="C:nucleus"/>
    <property type="evidence" value="ECO:0007669"/>
    <property type="project" value="UniProtKB-SubCell"/>
</dbReference>
<dbReference type="PANTHER" id="PTHR16184">
    <property type="entry name" value="ELONGATOR COMPLEX PROTEIN 6"/>
    <property type="match status" value="1"/>
</dbReference>
<dbReference type="Pfam" id="PF09807">
    <property type="entry name" value="ELP6"/>
    <property type="match status" value="1"/>
</dbReference>
<reference evidence="11" key="1">
    <citation type="submission" date="2015-09" db="EMBL/GenBank/DDBJ databases">
        <authorList>
            <person name="Sai Rama Sridatta P."/>
        </authorList>
    </citation>
    <scope>NUCLEOTIDE SEQUENCE [LARGE SCALE GENOMIC DNA]</scope>
</reference>
<evidence type="ECO:0000256" key="1">
    <source>
        <dbReference type="ARBA" id="ARBA00004123"/>
    </source>
</evidence>
<dbReference type="GO" id="GO:0005737">
    <property type="term" value="C:cytoplasm"/>
    <property type="evidence" value="ECO:0007669"/>
    <property type="project" value="UniProtKB-SubCell"/>
</dbReference>
<comment type="similarity">
    <text evidence="4">Belongs to the ELP6 family.</text>
</comment>
<evidence type="ECO:0000256" key="3">
    <source>
        <dbReference type="ARBA" id="ARBA00005043"/>
    </source>
</evidence>
<dbReference type="GO" id="GO:0033588">
    <property type="term" value="C:elongator holoenzyme complex"/>
    <property type="evidence" value="ECO:0007669"/>
    <property type="project" value="InterPro"/>
</dbReference>
<protein>
    <recommendedName>
        <fullName evidence="5">Elongator complex protein 6</fullName>
    </recommendedName>
    <alternativeName>
        <fullName evidence="9">Protein TMEM103</fullName>
    </alternativeName>
</protein>
<proteinExistence type="inferred from homology"/>
<dbReference type="AlphaFoldDB" id="A0A4W6CHE5"/>
<dbReference type="PANTHER" id="PTHR16184:SF6">
    <property type="entry name" value="ELONGATOR COMPLEX PROTEIN 6"/>
    <property type="match status" value="1"/>
</dbReference>
<dbReference type="Proteomes" id="UP000694890">
    <property type="component" value="Linkage group LG15"/>
</dbReference>
<accession>A0A4W6CHE5</accession>
<dbReference type="InterPro" id="IPR018627">
    <property type="entry name" value="ELP6"/>
</dbReference>
<evidence type="ECO:0000256" key="9">
    <source>
        <dbReference type="ARBA" id="ARBA00045027"/>
    </source>
</evidence>
<keyword evidence="8" id="KW-0539">Nucleus</keyword>
<dbReference type="GeneTree" id="ENSGT00390000011734"/>
<organism evidence="10 11">
    <name type="scientific">Lates calcarifer</name>
    <name type="common">Barramundi</name>
    <name type="synonym">Holocentrus calcarifer</name>
    <dbReference type="NCBI Taxonomy" id="8187"/>
    <lineage>
        <taxon>Eukaryota</taxon>
        <taxon>Metazoa</taxon>
        <taxon>Chordata</taxon>
        <taxon>Craniata</taxon>
        <taxon>Vertebrata</taxon>
        <taxon>Euteleostomi</taxon>
        <taxon>Actinopterygii</taxon>
        <taxon>Neopterygii</taxon>
        <taxon>Teleostei</taxon>
        <taxon>Neoteleostei</taxon>
        <taxon>Acanthomorphata</taxon>
        <taxon>Carangaria</taxon>
        <taxon>Carangaria incertae sedis</taxon>
        <taxon>Centropomidae</taxon>
        <taxon>Lates</taxon>
    </lineage>
</organism>
<evidence type="ECO:0000256" key="6">
    <source>
        <dbReference type="ARBA" id="ARBA00022490"/>
    </source>
</evidence>
<dbReference type="Ensembl" id="ENSLCAT00010011480.1">
    <property type="protein sequence ID" value="ENSLCAP00010011236.1"/>
    <property type="gene ID" value="ENSLCAG00010005331.1"/>
</dbReference>
<dbReference type="Gene3D" id="3.40.50.300">
    <property type="entry name" value="P-loop containing nucleotide triphosphate hydrolases"/>
    <property type="match status" value="1"/>
</dbReference>
<reference evidence="10" key="3">
    <citation type="submission" date="2025-05" db="UniProtKB">
        <authorList>
            <consortium name="Ensembl"/>
        </authorList>
    </citation>
    <scope>IDENTIFICATION</scope>
</reference>
<gene>
    <name evidence="10" type="primary">ELP6</name>
    <name evidence="12" type="synonym">elp6</name>
</gene>
<keyword evidence="6" id="KW-0963">Cytoplasm</keyword>
<sequence>MYTELNSILSTTPDSFTQGEFILLSDRKSDASFLIHHFLSFYLRARCKVCFLGLVQSFSHYSAVSQRLGISLTQAKEKGQLIFLEGLTESLSVLIPQVTSTGNKAMDFLRDPSVGLRSLYEFVQSSVTSSGGGEEEWGPPVLLVDDLSALLSLGVSAGAVLDFSHYCQATVCSQLQGNMVMLVRCDGEEEEDDWDDGGSELLLKGLTHQCSLTLHVQGLPTGYCRDIHGQVEVCWRRRQGDGQNTQKKLFQYKVHDKGASFFARGTSSAVL</sequence>